<dbReference type="EMBL" id="FMSP01000004">
    <property type="protein sequence ID" value="SCV68982.1"/>
    <property type="molecule type" value="Genomic_DNA"/>
</dbReference>
<evidence type="ECO:0000256" key="4">
    <source>
        <dbReference type="ARBA" id="ARBA00023136"/>
    </source>
</evidence>
<evidence type="ECO:0000256" key="5">
    <source>
        <dbReference type="SAM" id="MobiDB-lite"/>
    </source>
</evidence>
<dbReference type="PANTHER" id="PTHR13146:SF0">
    <property type="entry name" value="SOLUTE CARRIER FAMILY 35 MEMBER F6"/>
    <property type="match status" value="1"/>
</dbReference>
<reference evidence="8" key="1">
    <citation type="submission" date="2016-09" db="EMBL/GenBank/DDBJ databases">
        <authorList>
            <person name="Jeantristanb JTB J.-T."/>
            <person name="Ricardo R."/>
        </authorList>
    </citation>
    <scope>NUCLEOTIDE SEQUENCE [LARGE SCALE GENOMIC DNA]</scope>
</reference>
<feature type="region of interest" description="Disordered" evidence="5">
    <location>
        <begin position="463"/>
        <end position="520"/>
    </location>
</feature>
<evidence type="ECO:0000313" key="7">
    <source>
        <dbReference type="EMBL" id="SCV68982.1"/>
    </source>
</evidence>
<sequence>MVSAPKPPTALQLLVGSLSVSTFGLRNTRTSTVAADLWKSVGILVAVMLVAGTSNSVFSKWQDMQCVANCDDLARKKVFEQPVWQTATMFLGETLCLIAFKIINSKHNPYNPARRRVASASARAAASHSQSARLASAPLSRPDESAFNFNESAISLRGDVEEEGIKAAQMAAKEAEENPFAWERAILFWGPACCDICGTTAMNVGLLFVPISIYQMLRGALVLWVGVLSLLFLGRKMTKSQWSSLATVMAGVAVVGCSSLLDAPKKEVQSTAEEGPAVSPLIGVCLILVAQVFTASQFVLEEKIMERQAVEPLLAAGFEGFFGLSTTITGLLILHVFIGSKPSGRGGYFDAPEGWRQIVSNPSIWSSSIAIAISIALFNFCGLAVTRTLSATSRSTIDTSRTLLIWLVSMSLGWERFKWLQVIGFGLLVYGTFVFNGITQFPTWTGLRDAPQPVTILLPASDDELSDGDDDEDAAVHLSHSNSSLGRSRSVDTSGRLVTKRSGSGRRGEVSPLLKNIDES</sequence>
<evidence type="ECO:0000256" key="1">
    <source>
        <dbReference type="ARBA" id="ARBA00004141"/>
    </source>
</evidence>
<dbReference type="STRING" id="269621.A0A238F4V4"/>
<feature type="transmembrane region" description="Helical" evidence="6">
    <location>
        <begin position="281"/>
        <end position="300"/>
    </location>
</feature>
<gene>
    <name evidence="7" type="ORF">BQ2448_2002</name>
</gene>
<dbReference type="SUPFAM" id="SSF103481">
    <property type="entry name" value="Multidrug resistance efflux transporter EmrE"/>
    <property type="match status" value="1"/>
</dbReference>
<organism evidence="7 8">
    <name type="scientific">Microbotryum intermedium</name>
    <dbReference type="NCBI Taxonomy" id="269621"/>
    <lineage>
        <taxon>Eukaryota</taxon>
        <taxon>Fungi</taxon>
        <taxon>Dikarya</taxon>
        <taxon>Basidiomycota</taxon>
        <taxon>Pucciniomycotina</taxon>
        <taxon>Microbotryomycetes</taxon>
        <taxon>Microbotryales</taxon>
        <taxon>Microbotryaceae</taxon>
        <taxon>Microbotryum</taxon>
    </lineage>
</organism>
<dbReference type="PANTHER" id="PTHR13146">
    <property type="match status" value="1"/>
</dbReference>
<name>A0A238F4V4_9BASI</name>
<accession>A0A238F4V4</accession>
<dbReference type="InterPro" id="IPR037185">
    <property type="entry name" value="EmrE-like"/>
</dbReference>
<keyword evidence="4 6" id="KW-0472">Membrane</keyword>
<dbReference type="GO" id="GO:0015165">
    <property type="term" value="F:pyrimidine nucleotide-sugar transmembrane transporter activity"/>
    <property type="evidence" value="ECO:0007669"/>
    <property type="project" value="InterPro"/>
</dbReference>
<evidence type="ECO:0000256" key="3">
    <source>
        <dbReference type="ARBA" id="ARBA00022989"/>
    </source>
</evidence>
<feature type="transmembrane region" description="Helical" evidence="6">
    <location>
        <begin position="312"/>
        <end position="338"/>
    </location>
</feature>
<feature type="transmembrane region" description="Helical" evidence="6">
    <location>
        <begin position="420"/>
        <end position="438"/>
    </location>
</feature>
<comment type="subcellular location">
    <subcellularLocation>
        <location evidence="1">Membrane</location>
        <topology evidence="1">Multi-pass membrane protein</topology>
    </subcellularLocation>
</comment>
<evidence type="ECO:0000256" key="6">
    <source>
        <dbReference type="SAM" id="Phobius"/>
    </source>
</evidence>
<dbReference type="Proteomes" id="UP000198372">
    <property type="component" value="Unassembled WGS sequence"/>
</dbReference>
<evidence type="ECO:0000313" key="8">
    <source>
        <dbReference type="Proteomes" id="UP000198372"/>
    </source>
</evidence>
<protein>
    <submittedName>
        <fullName evidence="7">BQ2448_2002 protein</fullName>
    </submittedName>
</protein>
<feature type="compositionally biased region" description="Acidic residues" evidence="5">
    <location>
        <begin position="463"/>
        <end position="473"/>
    </location>
</feature>
<dbReference type="InterPro" id="IPR007271">
    <property type="entry name" value="Nuc_sug_transpt"/>
</dbReference>
<proteinExistence type="predicted"/>
<dbReference type="OrthoDB" id="408493at2759"/>
<keyword evidence="3 6" id="KW-1133">Transmembrane helix</keyword>
<dbReference type="AlphaFoldDB" id="A0A238F4V4"/>
<keyword evidence="2 6" id="KW-0812">Transmembrane</keyword>
<keyword evidence="8" id="KW-1185">Reference proteome</keyword>
<feature type="compositionally biased region" description="Low complexity" evidence="5">
    <location>
        <begin position="477"/>
        <end position="488"/>
    </location>
</feature>
<evidence type="ECO:0000256" key="2">
    <source>
        <dbReference type="ARBA" id="ARBA00022692"/>
    </source>
</evidence>
<feature type="transmembrane region" description="Helical" evidence="6">
    <location>
        <begin position="215"/>
        <end position="233"/>
    </location>
</feature>
<feature type="transmembrane region" description="Helical" evidence="6">
    <location>
        <begin position="364"/>
        <end position="385"/>
    </location>
</feature>
<dbReference type="Pfam" id="PF04142">
    <property type="entry name" value="Nuc_sug_transp"/>
    <property type="match status" value="1"/>
</dbReference>
<dbReference type="GO" id="GO:0000139">
    <property type="term" value="C:Golgi membrane"/>
    <property type="evidence" value="ECO:0007669"/>
    <property type="project" value="InterPro"/>
</dbReference>
<feature type="transmembrane region" description="Helical" evidence="6">
    <location>
        <begin position="245"/>
        <end position="261"/>
    </location>
</feature>